<dbReference type="AlphaFoldDB" id="A0A4C1STW2"/>
<dbReference type="Proteomes" id="UP000299102">
    <property type="component" value="Unassembled WGS sequence"/>
</dbReference>
<accession>A0A4C1STW2</accession>
<keyword evidence="1" id="KW-0812">Transmembrane</keyword>
<dbReference type="EMBL" id="BGZK01003893">
    <property type="protein sequence ID" value="GBP05374.1"/>
    <property type="molecule type" value="Genomic_DNA"/>
</dbReference>
<dbReference type="OrthoDB" id="125347at2759"/>
<evidence type="ECO:0000256" key="1">
    <source>
        <dbReference type="SAM" id="Phobius"/>
    </source>
</evidence>
<name>A0A4C1STW2_EUMVA</name>
<evidence type="ECO:0000313" key="3">
    <source>
        <dbReference type="Proteomes" id="UP000299102"/>
    </source>
</evidence>
<sequence length="152" mass="17427">MKRHYRRQLLRKLLIEGAEDEELVLANHQQNKFKGLLHGSGSFLVTPVTLRRAWNKLKGLPSEEEQKKDLKKMRNKNMERMMMMKMRCHYMYIPVIPTLTLVLSSPVIQEAVESEEKLPAGILGEVEVEAPAKASPVTLGLFCRLQKSPRSS</sequence>
<reference evidence="2 3" key="1">
    <citation type="journal article" date="2019" name="Commun. Biol.">
        <title>The bagworm genome reveals a unique fibroin gene that provides high tensile strength.</title>
        <authorList>
            <person name="Kono N."/>
            <person name="Nakamura H."/>
            <person name="Ohtoshi R."/>
            <person name="Tomita M."/>
            <person name="Numata K."/>
            <person name="Arakawa K."/>
        </authorList>
    </citation>
    <scope>NUCLEOTIDE SEQUENCE [LARGE SCALE GENOMIC DNA]</scope>
</reference>
<protein>
    <submittedName>
        <fullName evidence="2">Uncharacterized protein</fullName>
    </submittedName>
</protein>
<keyword evidence="1" id="KW-1133">Transmembrane helix</keyword>
<proteinExistence type="predicted"/>
<gene>
    <name evidence="2" type="ORF">EVAR_96660_1</name>
</gene>
<feature type="transmembrane region" description="Helical" evidence="1">
    <location>
        <begin position="90"/>
        <end position="108"/>
    </location>
</feature>
<comment type="caution">
    <text evidence="2">The sequence shown here is derived from an EMBL/GenBank/DDBJ whole genome shotgun (WGS) entry which is preliminary data.</text>
</comment>
<evidence type="ECO:0000313" key="2">
    <source>
        <dbReference type="EMBL" id="GBP05374.1"/>
    </source>
</evidence>
<keyword evidence="3" id="KW-1185">Reference proteome</keyword>
<organism evidence="2 3">
    <name type="scientific">Eumeta variegata</name>
    <name type="common">Bagworm moth</name>
    <name type="synonym">Eumeta japonica</name>
    <dbReference type="NCBI Taxonomy" id="151549"/>
    <lineage>
        <taxon>Eukaryota</taxon>
        <taxon>Metazoa</taxon>
        <taxon>Ecdysozoa</taxon>
        <taxon>Arthropoda</taxon>
        <taxon>Hexapoda</taxon>
        <taxon>Insecta</taxon>
        <taxon>Pterygota</taxon>
        <taxon>Neoptera</taxon>
        <taxon>Endopterygota</taxon>
        <taxon>Lepidoptera</taxon>
        <taxon>Glossata</taxon>
        <taxon>Ditrysia</taxon>
        <taxon>Tineoidea</taxon>
        <taxon>Psychidae</taxon>
        <taxon>Oiketicinae</taxon>
        <taxon>Eumeta</taxon>
    </lineage>
</organism>
<keyword evidence="1" id="KW-0472">Membrane</keyword>